<feature type="region of interest" description="Disordered" evidence="1">
    <location>
        <begin position="151"/>
        <end position="193"/>
    </location>
</feature>
<dbReference type="EMBL" id="CP046315">
    <property type="protein sequence ID" value="QGS11859.1"/>
    <property type="molecule type" value="Genomic_DNA"/>
</dbReference>
<evidence type="ECO:0000313" key="3">
    <source>
        <dbReference type="EMBL" id="QGS11859.1"/>
    </source>
</evidence>
<dbReference type="AlphaFoldDB" id="A0A857A9L5"/>
<evidence type="ECO:0000313" key="4">
    <source>
        <dbReference type="Proteomes" id="UP000424490"/>
    </source>
</evidence>
<sequence>MRGRIAAWMLIVCQSISLVHGFIPYRFDHLDDYVSRFSNPLFWLWRLMEIVVIVLAVLYIRKGAAIARYVAACVILVLFFVVTPIVLVTNDSVWYYAFVPEPGIYELGLLGARLLLMRVLDWVCVIAAILLAIPDFKPAPSPYAMSAPVPAAGAAPAGHVTSPAVTPEGASSEAAPKNSSAQATNVSVFAAPQ</sequence>
<evidence type="ECO:0000256" key="1">
    <source>
        <dbReference type="SAM" id="MobiDB-lite"/>
    </source>
</evidence>
<keyword evidence="2" id="KW-0472">Membrane</keyword>
<feature type="compositionally biased region" description="Polar residues" evidence="1">
    <location>
        <begin position="177"/>
        <end position="187"/>
    </location>
</feature>
<reference evidence="3 4" key="1">
    <citation type="submission" date="2019-11" db="EMBL/GenBank/DDBJ databases">
        <title>FDA dAtabase for Regulatory Grade micrObial Sequences (FDA-ARGOS): Supporting development and validation of Infectious Disease Dx tests.</title>
        <authorList>
            <person name="Stonesifer R."/>
            <person name="Tallon L."/>
            <person name="Sadzewicz L."/>
            <person name="Vavikolanu K."/>
            <person name="Mehta A."/>
            <person name="Aluvathingal J."/>
            <person name="Nadendla S."/>
            <person name="Myers T."/>
            <person name="Yan Y."/>
            <person name="Sichtig H."/>
        </authorList>
    </citation>
    <scope>NUCLEOTIDE SEQUENCE [LARGE SCALE GENOMIC DNA]</scope>
    <source>
        <strain evidence="3 4">FDAARGOS_732</strain>
    </source>
</reference>
<protein>
    <submittedName>
        <fullName evidence="3">Uncharacterized protein</fullName>
    </submittedName>
</protein>
<proteinExistence type="predicted"/>
<dbReference type="Proteomes" id="UP000424490">
    <property type="component" value="Chromosome"/>
</dbReference>
<gene>
    <name evidence="3" type="ORF">FOC40_04360</name>
</gene>
<keyword evidence="2" id="KW-0812">Transmembrane</keyword>
<feature type="transmembrane region" description="Helical" evidence="2">
    <location>
        <begin position="107"/>
        <end position="133"/>
    </location>
</feature>
<name>A0A857A9L5_9ACTO</name>
<keyword evidence="2" id="KW-1133">Transmembrane helix</keyword>
<feature type="transmembrane region" description="Helical" evidence="2">
    <location>
        <begin position="67"/>
        <end position="87"/>
    </location>
</feature>
<organism evidence="3 4">
    <name type="scientific">Schaalia odontolytica</name>
    <dbReference type="NCBI Taxonomy" id="1660"/>
    <lineage>
        <taxon>Bacteria</taxon>
        <taxon>Bacillati</taxon>
        <taxon>Actinomycetota</taxon>
        <taxon>Actinomycetes</taxon>
        <taxon>Actinomycetales</taxon>
        <taxon>Actinomycetaceae</taxon>
        <taxon>Schaalia</taxon>
    </lineage>
</organism>
<feature type="transmembrane region" description="Helical" evidence="2">
    <location>
        <begin position="41"/>
        <end position="60"/>
    </location>
</feature>
<evidence type="ECO:0000256" key="2">
    <source>
        <dbReference type="SAM" id="Phobius"/>
    </source>
</evidence>
<accession>A0A857A9L5</accession>